<dbReference type="SUPFAM" id="SSF52058">
    <property type="entry name" value="L domain-like"/>
    <property type="match status" value="3"/>
</dbReference>
<keyword evidence="4" id="KW-0433">Leucine-rich repeat</keyword>
<feature type="domain" description="Disease resistance R13L4/SHOC-2-like LRR" evidence="15">
    <location>
        <begin position="159"/>
        <end position="368"/>
    </location>
</feature>
<dbReference type="Proteomes" id="UP000289738">
    <property type="component" value="Chromosome B09"/>
</dbReference>
<evidence type="ECO:0000256" key="4">
    <source>
        <dbReference type="ARBA" id="ARBA00022614"/>
    </source>
</evidence>
<dbReference type="EMBL" id="SDMP01000019">
    <property type="protein sequence ID" value="RYQ93124.1"/>
    <property type="molecule type" value="Genomic_DNA"/>
</dbReference>
<dbReference type="STRING" id="3818.A0A444XUJ6"/>
<evidence type="ECO:0000259" key="14">
    <source>
        <dbReference type="Pfam" id="PF08263"/>
    </source>
</evidence>
<keyword evidence="8 12" id="KW-1133">Transmembrane helix</keyword>
<dbReference type="InterPro" id="IPR013210">
    <property type="entry name" value="LRR_N_plant-typ"/>
</dbReference>
<evidence type="ECO:0000256" key="5">
    <source>
        <dbReference type="ARBA" id="ARBA00022692"/>
    </source>
</evidence>
<evidence type="ECO:0000256" key="7">
    <source>
        <dbReference type="ARBA" id="ARBA00022737"/>
    </source>
</evidence>
<dbReference type="PRINTS" id="PR00019">
    <property type="entry name" value="LEURICHRPT"/>
</dbReference>
<feature type="chain" id="PRO_5019133506" evidence="13">
    <location>
        <begin position="24"/>
        <end position="1135"/>
    </location>
</feature>
<dbReference type="SMART" id="SM00369">
    <property type="entry name" value="LRR_TYP"/>
    <property type="match status" value="12"/>
</dbReference>
<comment type="subcellular location">
    <subcellularLocation>
        <location evidence="1">Cell membrane</location>
        <topology evidence="1">Single-pass type I membrane protein</topology>
    </subcellularLocation>
</comment>
<gene>
    <name evidence="16" type="ORF">Ahy_B09g099393</name>
</gene>
<organism evidence="16 17">
    <name type="scientific">Arachis hypogaea</name>
    <name type="common">Peanut</name>
    <dbReference type="NCBI Taxonomy" id="3818"/>
    <lineage>
        <taxon>Eukaryota</taxon>
        <taxon>Viridiplantae</taxon>
        <taxon>Streptophyta</taxon>
        <taxon>Embryophyta</taxon>
        <taxon>Tracheophyta</taxon>
        <taxon>Spermatophyta</taxon>
        <taxon>Magnoliopsida</taxon>
        <taxon>eudicotyledons</taxon>
        <taxon>Gunneridae</taxon>
        <taxon>Pentapetalae</taxon>
        <taxon>rosids</taxon>
        <taxon>fabids</taxon>
        <taxon>Fabales</taxon>
        <taxon>Fabaceae</taxon>
        <taxon>Papilionoideae</taxon>
        <taxon>50 kb inversion clade</taxon>
        <taxon>dalbergioids sensu lato</taxon>
        <taxon>Dalbergieae</taxon>
        <taxon>Pterocarpus clade</taxon>
        <taxon>Arachis</taxon>
    </lineage>
</organism>
<dbReference type="SMART" id="SM00365">
    <property type="entry name" value="LRR_SD22"/>
    <property type="match status" value="10"/>
</dbReference>
<dbReference type="InterPro" id="IPR055414">
    <property type="entry name" value="LRR_R13L4/SHOC2-like"/>
</dbReference>
<feature type="signal peptide" evidence="13">
    <location>
        <begin position="1"/>
        <end position="23"/>
    </location>
</feature>
<evidence type="ECO:0000256" key="8">
    <source>
        <dbReference type="ARBA" id="ARBA00022989"/>
    </source>
</evidence>
<evidence type="ECO:0000256" key="11">
    <source>
        <dbReference type="ARBA" id="ARBA00023180"/>
    </source>
</evidence>
<name>A0A444XUJ6_ARAHY</name>
<evidence type="ECO:0000256" key="12">
    <source>
        <dbReference type="SAM" id="Phobius"/>
    </source>
</evidence>
<dbReference type="Pfam" id="PF00560">
    <property type="entry name" value="LRR_1"/>
    <property type="match status" value="10"/>
</dbReference>
<feature type="domain" description="Leucine-rich repeat-containing N-terminal plant-type" evidence="14">
    <location>
        <begin position="35"/>
        <end position="72"/>
    </location>
</feature>
<evidence type="ECO:0000313" key="16">
    <source>
        <dbReference type="EMBL" id="RYQ93124.1"/>
    </source>
</evidence>
<evidence type="ECO:0000256" key="3">
    <source>
        <dbReference type="ARBA" id="ARBA00022475"/>
    </source>
</evidence>
<keyword evidence="10" id="KW-0675">Receptor</keyword>
<dbReference type="InterPro" id="IPR032675">
    <property type="entry name" value="LRR_dom_sf"/>
</dbReference>
<dbReference type="InterPro" id="IPR046956">
    <property type="entry name" value="RLP23-like"/>
</dbReference>
<dbReference type="GO" id="GO:0005886">
    <property type="term" value="C:plasma membrane"/>
    <property type="evidence" value="ECO:0007669"/>
    <property type="project" value="UniProtKB-SubCell"/>
</dbReference>
<dbReference type="InterPro" id="IPR003591">
    <property type="entry name" value="Leu-rich_rpt_typical-subtyp"/>
</dbReference>
<evidence type="ECO:0000313" key="17">
    <source>
        <dbReference type="Proteomes" id="UP000289738"/>
    </source>
</evidence>
<evidence type="ECO:0000256" key="9">
    <source>
        <dbReference type="ARBA" id="ARBA00023136"/>
    </source>
</evidence>
<dbReference type="InterPro" id="IPR001611">
    <property type="entry name" value="Leu-rich_rpt"/>
</dbReference>
<dbReference type="FunFam" id="3.80.10.10:FF:000111">
    <property type="entry name" value="LRR receptor-like serine/threonine-protein kinase ERECTA"/>
    <property type="match status" value="1"/>
</dbReference>
<keyword evidence="3" id="KW-1003">Cell membrane</keyword>
<comment type="similarity">
    <text evidence="2">Belongs to the RLP family.</text>
</comment>
<dbReference type="PANTHER" id="PTHR48063:SF98">
    <property type="entry name" value="LRR RECEPTOR-LIKE SERINE_THREONINE-PROTEIN KINASE FLS2"/>
    <property type="match status" value="1"/>
</dbReference>
<sequence>MGGYILKLLVLLVLLWHLGSNHAATEGGEKKCKERERLALLKFKQGLHDKYGILSSWKDENDCCKWKGIRCNHETGYVERLDLHCSEPQYYLSGEISPSLTDLQHLSYLDLTCLSNNATTHIPPFLGSFPNLCYLNLSSAAFSDYVPGEPYFEGEIPSQLGNLSQLQYLDLSFNLLDGVIPSQLGSLLQLQHLDLGNNQLGGVIPYQLGNLSQLQHLDLSLNQLRGVIPYQLGNLSQLQHLDLSGNQLRGMIPYQLGNLFQLQHLDISVNQLGGVIPYQLGKLSQLQYLDLSWNQLEGVIPYQLRRLDHHHNQNLTFYGKNHGGIQWLLNLSSLTSLDLSGVLNLNDYSLHVLQFLAKLPSLKELGLSGCGLSDSNILPLSNSSLNFSTSLAILDLSQNYLTSQTIFHWVFNFTSNLQVLDLSYNFLRGTIPDDFGNIMHSLEYADLSNNNLEGPVPKSLGNICTLQSFSASSNHLTGDLSSFIHNSSRCTSSSLQKVDLSRNKIHGMLPDILNISSLKELWLSDNELHGEIPTSLGLLTELESVLLNGNSLEGVITESHFTNLSKLKAFDIAGSSLTIKISARWVPPFQIQKLRIPGCMVDSNFPHWLKNQNEFKCLDIANLRSLDSVPNWLWGKLLTMNIFNISGNNLTGTIPNLPIELSYPQIDLTSNQFEGSIPRFLLPASTLFLSNNRFSNIASFVCGNNTAMHLGILDLSNNQLKGELPDCWNNLNSLEVLDLSNNKLEGKIPFSLGVLTKLEALILRNNNFTGKLPSSLKNCSQLAWLDLGQNEFYGPIPLWIGESLKQLVILSLRFNYFNGSLPSSLCLLTKLQVLDLSQNRLSRGIPTCIKNFTAMTQDARSSTEPMEHQYAYKVGGAFYLVGEYNLYLFLTWKSAYRSIKNADMLLTGIDLSSNYLTGQMPKEIELLFGLVLLNLSRNSLNGEIISNIGNLQSLEFLDLSRNHLSGRIPSSLSKIDRLTMLDLSNNDLDGKIPIGTQLQSFDPAAYEENPNLCGEPLNKKCQEETAEDERPEAQVSDENSIFLEALYMSMGIGFFTGFCGFIVSVLFISSCREPYSSSQMIRFSSSVLFCSILLFCVKNCLKGVGLIDSKHLGLGPNGLGLNFKAQYIADNSKGL</sequence>
<reference evidence="16 17" key="1">
    <citation type="submission" date="2019-01" db="EMBL/GenBank/DDBJ databases">
        <title>Sequencing of cultivated peanut Arachis hypogaea provides insights into genome evolution and oil improvement.</title>
        <authorList>
            <person name="Chen X."/>
        </authorList>
    </citation>
    <scope>NUCLEOTIDE SEQUENCE [LARGE SCALE GENOMIC DNA]</scope>
    <source>
        <strain evidence="17">cv. Fuhuasheng</strain>
        <tissue evidence="16">Leaves</tissue>
    </source>
</reference>
<dbReference type="Gene3D" id="3.80.10.10">
    <property type="entry name" value="Ribonuclease Inhibitor"/>
    <property type="match status" value="5"/>
</dbReference>
<protein>
    <submittedName>
        <fullName evidence="16">Uncharacterized protein</fullName>
    </submittedName>
</protein>
<keyword evidence="5 12" id="KW-0812">Transmembrane</keyword>
<dbReference type="AlphaFoldDB" id="A0A444XUJ6"/>
<proteinExistence type="inferred from homology"/>
<evidence type="ECO:0000256" key="1">
    <source>
        <dbReference type="ARBA" id="ARBA00004251"/>
    </source>
</evidence>
<keyword evidence="17" id="KW-1185">Reference proteome</keyword>
<dbReference type="FunFam" id="3.80.10.10:FF:000213">
    <property type="entry name" value="Tyrosine-sulfated glycopeptide receptor 1"/>
    <property type="match status" value="1"/>
</dbReference>
<dbReference type="Pfam" id="PF23598">
    <property type="entry name" value="LRR_14"/>
    <property type="match status" value="1"/>
</dbReference>
<feature type="transmembrane region" description="Helical" evidence="12">
    <location>
        <begin position="1045"/>
        <end position="1068"/>
    </location>
</feature>
<keyword evidence="11" id="KW-0325">Glycoprotein</keyword>
<dbReference type="PROSITE" id="PS51450">
    <property type="entry name" value="LRR"/>
    <property type="match status" value="2"/>
</dbReference>
<evidence type="ECO:0000256" key="2">
    <source>
        <dbReference type="ARBA" id="ARBA00009592"/>
    </source>
</evidence>
<evidence type="ECO:0000259" key="15">
    <source>
        <dbReference type="Pfam" id="PF23598"/>
    </source>
</evidence>
<feature type="transmembrane region" description="Helical" evidence="12">
    <location>
        <begin position="1080"/>
        <end position="1101"/>
    </location>
</feature>
<evidence type="ECO:0000256" key="6">
    <source>
        <dbReference type="ARBA" id="ARBA00022729"/>
    </source>
</evidence>
<evidence type="ECO:0000256" key="13">
    <source>
        <dbReference type="SAM" id="SignalP"/>
    </source>
</evidence>
<comment type="caution">
    <text evidence="16">The sequence shown here is derived from an EMBL/GenBank/DDBJ whole genome shotgun (WGS) entry which is preliminary data.</text>
</comment>
<keyword evidence="6 13" id="KW-0732">Signal</keyword>
<accession>A0A444XUJ6</accession>
<dbReference type="PANTHER" id="PTHR48063">
    <property type="entry name" value="LRR RECEPTOR-LIKE KINASE"/>
    <property type="match status" value="1"/>
</dbReference>
<keyword evidence="9 12" id="KW-0472">Membrane</keyword>
<evidence type="ECO:0000256" key="10">
    <source>
        <dbReference type="ARBA" id="ARBA00023170"/>
    </source>
</evidence>
<dbReference type="Pfam" id="PF08263">
    <property type="entry name" value="LRRNT_2"/>
    <property type="match status" value="1"/>
</dbReference>
<dbReference type="FunFam" id="3.80.10.10:FF:000095">
    <property type="entry name" value="LRR receptor-like serine/threonine-protein kinase GSO1"/>
    <property type="match status" value="1"/>
</dbReference>
<keyword evidence="7" id="KW-0677">Repeat</keyword>